<accession>A0A7C0VDH8</accession>
<organism evidence="1">
    <name type="scientific">candidate division WOR-3 bacterium</name>
    <dbReference type="NCBI Taxonomy" id="2052148"/>
    <lineage>
        <taxon>Bacteria</taxon>
        <taxon>Bacteria division WOR-3</taxon>
    </lineage>
</organism>
<gene>
    <name evidence="1" type="ORF">ENF18_04520</name>
</gene>
<comment type="caution">
    <text evidence="1">The sequence shown here is derived from an EMBL/GenBank/DDBJ whole genome shotgun (WGS) entry which is preliminary data.</text>
</comment>
<feature type="non-terminal residue" evidence="1">
    <location>
        <position position="221"/>
    </location>
</feature>
<protein>
    <recommendedName>
        <fullName evidence="2">PorV/PorQ family protein</fullName>
    </recommendedName>
</protein>
<dbReference type="EMBL" id="DQWE01000215">
    <property type="protein sequence ID" value="HDI83038.1"/>
    <property type="molecule type" value="Genomic_DNA"/>
</dbReference>
<dbReference type="AlphaFoldDB" id="A0A7C0VDH8"/>
<reference evidence="1" key="1">
    <citation type="journal article" date="2020" name="mSystems">
        <title>Genome- and Community-Level Interaction Insights into Carbon Utilization and Element Cycling Functions of Hydrothermarchaeota in Hydrothermal Sediment.</title>
        <authorList>
            <person name="Zhou Z."/>
            <person name="Liu Y."/>
            <person name="Xu W."/>
            <person name="Pan J."/>
            <person name="Luo Z.H."/>
            <person name="Li M."/>
        </authorList>
    </citation>
    <scope>NUCLEOTIDE SEQUENCE [LARGE SCALE GENOMIC DNA]</scope>
    <source>
        <strain evidence="1">HyVt-102</strain>
    </source>
</reference>
<proteinExistence type="predicted"/>
<evidence type="ECO:0000313" key="1">
    <source>
        <dbReference type="EMBL" id="HDI83038.1"/>
    </source>
</evidence>
<dbReference type="Proteomes" id="UP000885847">
    <property type="component" value="Unassembled WGS sequence"/>
</dbReference>
<evidence type="ECO:0008006" key="2">
    <source>
        <dbReference type="Google" id="ProtNLM"/>
    </source>
</evidence>
<sequence>MIFLLLSVLSGDYQNLFMDAENLGMGGIRTSHPLSVFDNPVSSSLNPTSITIHGALNFLGLSRSIAINGGMKRGNRSLGFALLYNQVPDIEDTRNALIDENGNGVLDPGEDLDSTKIVYFTSHQSLLIIGFSRKAGRLYTGFNVKFLYQVLGEYRGVGAGFDFGLFYKLKNIEFGFTIRDASYTSIFWENLIEKIPPRFDFGGTYFFDTRAGRFRISVESI</sequence>
<name>A0A7C0VDH8_UNCW3</name>